<name>A0A2I5KND8_STRSU</name>
<comment type="catalytic activity">
    <reaction evidence="7">
        <text>adenosine + H2O + H(+) = inosine + NH4(+)</text>
        <dbReference type="Rhea" id="RHEA:24408"/>
        <dbReference type="ChEBI" id="CHEBI:15377"/>
        <dbReference type="ChEBI" id="CHEBI:15378"/>
        <dbReference type="ChEBI" id="CHEBI:16335"/>
        <dbReference type="ChEBI" id="CHEBI:17596"/>
        <dbReference type="ChEBI" id="CHEBI:28938"/>
        <dbReference type="EC" id="3.5.4.4"/>
    </reaction>
    <physiologicalReaction direction="left-to-right" evidence="7">
        <dbReference type="Rhea" id="RHEA:24409"/>
    </physiologicalReaction>
</comment>
<feature type="binding site" evidence="9">
    <location>
        <position position="290"/>
    </location>
    <ligand>
        <name>Zn(2+)</name>
        <dbReference type="ChEBI" id="CHEBI:29105"/>
        <note>catalytic</note>
    </ligand>
</feature>
<evidence type="ECO:0000256" key="9">
    <source>
        <dbReference type="HAMAP-Rule" id="MF_00540"/>
    </source>
</evidence>
<dbReference type="Pfam" id="PF00962">
    <property type="entry name" value="A_deaminase"/>
    <property type="match status" value="1"/>
</dbReference>
<keyword evidence="2 9" id="KW-0479">Metal-binding</keyword>
<evidence type="ECO:0000313" key="12">
    <source>
        <dbReference type="Proteomes" id="UP000231863"/>
    </source>
</evidence>
<evidence type="ECO:0000259" key="10">
    <source>
        <dbReference type="Pfam" id="PF00962"/>
    </source>
</evidence>
<evidence type="ECO:0000256" key="8">
    <source>
        <dbReference type="ARBA" id="ARBA00049213"/>
    </source>
</evidence>
<proteinExistence type="inferred from homology"/>
<evidence type="ECO:0000256" key="3">
    <source>
        <dbReference type="ARBA" id="ARBA00022801"/>
    </source>
</evidence>
<dbReference type="GO" id="GO:0009117">
    <property type="term" value="P:nucleotide metabolic process"/>
    <property type="evidence" value="ECO:0007669"/>
    <property type="project" value="UniProtKB-KW"/>
</dbReference>
<comment type="caution">
    <text evidence="9">Lacks conserved residue(s) required for the propagation of feature annotation.</text>
</comment>
<feature type="binding site" evidence="9">
    <location>
        <position position="183"/>
    </location>
    <ligand>
        <name>substrate</name>
    </ligand>
</feature>
<keyword evidence="4 9" id="KW-0862">Zinc</keyword>
<dbReference type="GO" id="GO:0004000">
    <property type="term" value="F:adenosine deaminase activity"/>
    <property type="evidence" value="ECO:0007669"/>
    <property type="project" value="UniProtKB-UniRule"/>
</dbReference>
<organism evidence="11 12">
    <name type="scientific">Streptococcus suis</name>
    <dbReference type="NCBI Taxonomy" id="1307"/>
    <lineage>
        <taxon>Bacteria</taxon>
        <taxon>Bacillati</taxon>
        <taxon>Bacillota</taxon>
        <taxon>Bacilli</taxon>
        <taxon>Lactobacillales</taxon>
        <taxon>Streptococcaceae</taxon>
        <taxon>Streptococcus</taxon>
    </lineage>
</organism>
<protein>
    <recommendedName>
        <fullName evidence="1 9">Adenosine deaminase</fullName>
        <ecNumber evidence="1 9">3.5.4.4</ecNumber>
    </recommendedName>
    <alternativeName>
        <fullName evidence="6 9">Adenosine aminohydrolase</fullName>
    </alternativeName>
</protein>
<feature type="binding site" evidence="9">
    <location>
        <position position="28"/>
    </location>
    <ligand>
        <name>Zn(2+)</name>
        <dbReference type="ChEBI" id="CHEBI:29105"/>
        <note>catalytic</note>
    </ligand>
</feature>
<dbReference type="GO" id="GO:0043103">
    <property type="term" value="P:hypoxanthine salvage"/>
    <property type="evidence" value="ECO:0007669"/>
    <property type="project" value="TreeGrafter"/>
</dbReference>
<feature type="binding site" evidence="9">
    <location>
        <position position="30"/>
    </location>
    <ligand>
        <name>substrate</name>
    </ligand>
</feature>
<dbReference type="SUPFAM" id="SSF51556">
    <property type="entry name" value="Metallo-dependent hydrolases"/>
    <property type="match status" value="1"/>
</dbReference>
<comment type="catalytic activity">
    <reaction evidence="8">
        <text>2'-deoxyadenosine + H2O + H(+) = 2'-deoxyinosine + NH4(+)</text>
        <dbReference type="Rhea" id="RHEA:28190"/>
        <dbReference type="ChEBI" id="CHEBI:15377"/>
        <dbReference type="ChEBI" id="CHEBI:15378"/>
        <dbReference type="ChEBI" id="CHEBI:17256"/>
        <dbReference type="ChEBI" id="CHEBI:28938"/>
        <dbReference type="ChEBI" id="CHEBI:28997"/>
        <dbReference type="EC" id="3.5.4.4"/>
    </reaction>
    <physiologicalReaction direction="left-to-right" evidence="8">
        <dbReference type="Rhea" id="RHEA:28191"/>
    </physiologicalReaction>
</comment>
<evidence type="ECO:0000256" key="4">
    <source>
        <dbReference type="ARBA" id="ARBA00022833"/>
    </source>
</evidence>
<dbReference type="GO" id="GO:0046103">
    <property type="term" value="P:inosine biosynthetic process"/>
    <property type="evidence" value="ECO:0007669"/>
    <property type="project" value="TreeGrafter"/>
</dbReference>
<accession>A0A2I5KND8</accession>
<feature type="binding site" evidence="9">
    <location>
        <position position="210"/>
    </location>
    <ligand>
        <name>Zn(2+)</name>
        <dbReference type="ChEBI" id="CHEBI:29105"/>
        <note>catalytic</note>
    </ligand>
</feature>
<dbReference type="InterPro" id="IPR028893">
    <property type="entry name" value="A_deaminase"/>
</dbReference>
<reference evidence="11 12" key="1">
    <citation type="submission" date="2017-11" db="EMBL/GenBank/DDBJ databases">
        <title>Genome analysis of Streptococcus suis serotype chz stain ah681.</title>
        <authorList>
            <person name="Pan Z."/>
            <person name="Zhang Y."/>
            <person name="Ma J."/>
            <person name="Lu P."/>
            <person name="Zhu Y."/>
            <person name="Zhong X."/>
            <person name="Dong W."/>
            <person name="Lu C."/>
            <person name="Yao H."/>
        </authorList>
    </citation>
    <scope>NUCLEOTIDE SEQUENCE [LARGE SCALE GENOMIC DNA]</scope>
    <source>
        <strain evidence="11 12">AH681</strain>
    </source>
</reference>
<gene>
    <name evidence="9" type="primary">add</name>
    <name evidence="11" type="ORF">CWI26_04930</name>
</gene>
<dbReference type="Proteomes" id="UP000231863">
    <property type="component" value="Chromosome"/>
</dbReference>
<feature type="site" description="Important for catalytic activity" evidence="9">
    <location>
        <position position="233"/>
    </location>
</feature>
<dbReference type="NCBIfam" id="TIGR01430">
    <property type="entry name" value="aden_deam"/>
    <property type="match status" value="1"/>
</dbReference>
<evidence type="ECO:0000256" key="5">
    <source>
        <dbReference type="ARBA" id="ARBA00023080"/>
    </source>
</evidence>
<dbReference type="EC" id="3.5.4.4" evidence="1 9"/>
<dbReference type="PANTHER" id="PTHR11409">
    <property type="entry name" value="ADENOSINE DEAMINASE"/>
    <property type="match status" value="1"/>
</dbReference>
<keyword evidence="5 9" id="KW-0546">Nucleotide metabolism</keyword>
<evidence type="ECO:0000313" key="11">
    <source>
        <dbReference type="EMBL" id="AUA18878.1"/>
    </source>
</evidence>
<evidence type="ECO:0000256" key="7">
    <source>
        <dbReference type="ARBA" id="ARBA00047989"/>
    </source>
</evidence>
<dbReference type="GO" id="GO:0009168">
    <property type="term" value="P:purine ribonucleoside monophosphate biosynthetic process"/>
    <property type="evidence" value="ECO:0007669"/>
    <property type="project" value="UniProtKB-UniRule"/>
</dbReference>
<comment type="similarity">
    <text evidence="9">Belongs to the metallo-dependent hydrolases superfamily. Adenosine and AMP deaminases family. Adenosine deaminase subfamily.</text>
</comment>
<dbReference type="GO" id="GO:0008270">
    <property type="term" value="F:zinc ion binding"/>
    <property type="evidence" value="ECO:0007669"/>
    <property type="project" value="UniProtKB-UniRule"/>
</dbReference>
<keyword evidence="3 9" id="KW-0378">Hydrolase</keyword>
<feature type="binding site" evidence="9">
    <location>
        <position position="26"/>
    </location>
    <ligand>
        <name>Zn(2+)</name>
        <dbReference type="ChEBI" id="CHEBI:29105"/>
        <note>catalytic</note>
    </ligand>
</feature>
<dbReference type="InterPro" id="IPR006330">
    <property type="entry name" value="Ado/ade_deaminase"/>
</dbReference>
<feature type="binding site" evidence="9">
    <location>
        <position position="28"/>
    </location>
    <ligand>
        <name>substrate</name>
    </ligand>
</feature>
<comment type="cofactor">
    <cofactor evidence="9">
        <name>Zn(2+)</name>
        <dbReference type="ChEBI" id="CHEBI:29105"/>
    </cofactor>
    <text evidence="9">Binds 1 zinc ion per subunit.</text>
</comment>
<dbReference type="InterPro" id="IPR001365">
    <property type="entry name" value="A_deaminase_dom"/>
</dbReference>
<dbReference type="GO" id="GO:0046936">
    <property type="term" value="F:2'-deoxyadenosine deaminase activity"/>
    <property type="evidence" value="ECO:0007669"/>
    <property type="project" value="RHEA"/>
</dbReference>
<dbReference type="GO" id="GO:0005829">
    <property type="term" value="C:cytosol"/>
    <property type="evidence" value="ECO:0007669"/>
    <property type="project" value="TreeGrafter"/>
</dbReference>
<dbReference type="HAMAP" id="MF_00540">
    <property type="entry name" value="A_deaminase"/>
    <property type="match status" value="1"/>
</dbReference>
<evidence type="ECO:0000256" key="1">
    <source>
        <dbReference type="ARBA" id="ARBA00012784"/>
    </source>
</evidence>
<feature type="domain" description="Adenosine deaminase" evidence="10">
    <location>
        <begin position="22"/>
        <end position="343"/>
    </location>
</feature>
<dbReference type="PANTHER" id="PTHR11409:SF43">
    <property type="entry name" value="ADENOSINE DEAMINASE"/>
    <property type="match status" value="1"/>
</dbReference>
<dbReference type="AlphaFoldDB" id="A0A2I5KND8"/>
<sequence>MIVNNLLTKEEVLMLNVQELAKTELHCHLDGSLSLSAIRQLAQLAEISIPDKDEELRKLVSIEGKVDSLMTYLKTFDFIRPLLQTPEALELAAYDVLGQASEDGVLYIELRFAPELSTDQDLTILEAVSAVLVGLNRGQEDFGVVAKLLVCGLKQTNTNQTKELFSAIADLAPKGLVGFDFAGNEADYPTHELAELIDYTQSLGYPMTFHAGECGCVTNVAQALALGIKRIGHGTALSGHAETIQAFVNSGATLEMCLTSNLQTGAAQTLTDFPYEQLVQAGAKITINTDNRTVSNTNLNKEYQLFIEYFGTTKEEFHQFNRNAIQASFASEEEKANLLDVLAQKYNL</sequence>
<evidence type="ECO:0000256" key="2">
    <source>
        <dbReference type="ARBA" id="ARBA00022723"/>
    </source>
</evidence>
<dbReference type="InterPro" id="IPR032466">
    <property type="entry name" value="Metal_Hydrolase"/>
</dbReference>
<dbReference type="Gene3D" id="3.20.20.140">
    <property type="entry name" value="Metal-dependent hydrolases"/>
    <property type="match status" value="1"/>
</dbReference>
<evidence type="ECO:0000256" key="6">
    <source>
        <dbReference type="ARBA" id="ARBA00031852"/>
    </source>
</evidence>
<comment type="function">
    <text evidence="9">Catalyzes the hydrolytic deamination of adenosine and 2-deoxyadenosine.</text>
</comment>
<dbReference type="EMBL" id="CP025043">
    <property type="protein sequence ID" value="AUA18878.1"/>
    <property type="molecule type" value="Genomic_DNA"/>
</dbReference>
<feature type="active site" description="Proton donor" evidence="9">
    <location>
        <position position="213"/>
    </location>
</feature>
<dbReference type="GO" id="GO:0006154">
    <property type="term" value="P:adenosine catabolic process"/>
    <property type="evidence" value="ECO:0007669"/>
    <property type="project" value="TreeGrafter"/>
</dbReference>